<dbReference type="GO" id="GO:0051607">
    <property type="term" value="P:defense response to virus"/>
    <property type="evidence" value="ECO:0007669"/>
    <property type="project" value="UniProtKB-KW"/>
</dbReference>
<keyword evidence="3" id="KW-1185">Reference proteome</keyword>
<protein>
    <submittedName>
        <fullName evidence="2">Nucleotidyltransferase</fullName>
    </submittedName>
</protein>
<proteinExistence type="predicted"/>
<dbReference type="CDD" id="cd05400">
    <property type="entry name" value="NT_2-5OAS_ClassI-CCAase"/>
    <property type="match status" value="1"/>
</dbReference>
<evidence type="ECO:0000313" key="2">
    <source>
        <dbReference type="EMBL" id="PAX07340.1"/>
    </source>
</evidence>
<dbReference type="OrthoDB" id="2082416at2"/>
<dbReference type="EMBL" id="NSLI01000004">
    <property type="protein sequence ID" value="PAX07340.1"/>
    <property type="molecule type" value="Genomic_DNA"/>
</dbReference>
<name>A0A2A2SDR8_9SPHN</name>
<dbReference type="Proteomes" id="UP000218151">
    <property type="component" value="Unassembled WGS sequence"/>
</dbReference>
<reference evidence="3" key="1">
    <citation type="submission" date="2017-09" db="EMBL/GenBank/DDBJ databases">
        <authorList>
            <person name="Feng G."/>
            <person name="Zhu H."/>
        </authorList>
    </citation>
    <scope>NUCLEOTIDE SEQUENCE [LARGE SCALE GENOMIC DNA]</scope>
    <source>
        <strain evidence="3">1PNM-20</strain>
    </source>
</reference>
<evidence type="ECO:0000313" key="3">
    <source>
        <dbReference type="Proteomes" id="UP000218151"/>
    </source>
</evidence>
<dbReference type="InterPro" id="IPR006116">
    <property type="entry name" value="NT_2-5OAS_ClassI-CCAase"/>
</dbReference>
<evidence type="ECO:0000256" key="1">
    <source>
        <dbReference type="ARBA" id="ARBA00023118"/>
    </source>
</evidence>
<accession>A0A2A2SDR8</accession>
<dbReference type="InterPro" id="IPR043519">
    <property type="entry name" value="NT_sf"/>
</dbReference>
<dbReference type="SUPFAM" id="SSF81301">
    <property type="entry name" value="Nucleotidyltransferase"/>
    <property type="match status" value="1"/>
</dbReference>
<dbReference type="GO" id="GO:0016779">
    <property type="term" value="F:nucleotidyltransferase activity"/>
    <property type="evidence" value="ECO:0007669"/>
    <property type="project" value="InterPro"/>
</dbReference>
<gene>
    <name evidence="2" type="ORF">CKY28_15100</name>
</gene>
<keyword evidence="1" id="KW-0051">Antiviral defense</keyword>
<organism evidence="2 3">
    <name type="scientific">Sphingomonas lenta</name>
    <dbReference type="NCBI Taxonomy" id="1141887"/>
    <lineage>
        <taxon>Bacteria</taxon>
        <taxon>Pseudomonadati</taxon>
        <taxon>Pseudomonadota</taxon>
        <taxon>Alphaproteobacteria</taxon>
        <taxon>Sphingomonadales</taxon>
        <taxon>Sphingomonadaceae</taxon>
        <taxon>Sphingomonas</taxon>
    </lineage>
</organism>
<dbReference type="AlphaFoldDB" id="A0A2A2SDR8"/>
<comment type="caution">
    <text evidence="2">The sequence shown here is derived from an EMBL/GenBank/DDBJ whole genome shotgun (WGS) entry which is preliminary data.</text>
</comment>
<keyword evidence="2" id="KW-0808">Transferase</keyword>
<dbReference type="Pfam" id="PF18144">
    <property type="entry name" value="SMODS"/>
    <property type="match status" value="1"/>
</dbReference>
<dbReference type="RefSeq" id="WP_095999163.1">
    <property type="nucleotide sequence ID" value="NZ_NSLI01000004.1"/>
</dbReference>
<dbReference type="Gene3D" id="3.30.460.10">
    <property type="entry name" value="Beta Polymerase, domain 2"/>
    <property type="match status" value="1"/>
</dbReference>
<sequence length="293" mass="32989">MSVADNFRAFRANYLIPSATVSNISYRYKRITRQLNKDFWNTESETAHSLYVGSYGRDTAANGVSDLDVAFTLPNSVYQKYNGYAGNGQSALLQAVRDSIGRTYANSYVGADGQVVAINFTDGIRFEILPVFVNTENTFTFADTNNGGSWKVCDPRGEMSFFSARDSVTANGNLKAIGRMARIWRDRHSVPMSGMLIDTLAYQWISDWAHRDKSYLYHDYLVRDFMLYLSQIPSTQTYWRAPGSGSYVYKKGNFQTAAATAYQAALSAIDHEANERPATARNKWREIFGPTYP</sequence>